<evidence type="ECO:0000313" key="2">
    <source>
        <dbReference type="Proteomes" id="UP001212997"/>
    </source>
</evidence>
<proteinExistence type="predicted"/>
<name>A0AAD5V341_9APHY</name>
<accession>A0AAD5V341</accession>
<protein>
    <submittedName>
        <fullName evidence="1">Uncharacterized protein</fullName>
    </submittedName>
</protein>
<gene>
    <name evidence="1" type="ORF">NLI96_g6589</name>
</gene>
<dbReference type="EMBL" id="JANAWD010000245">
    <property type="protein sequence ID" value="KAJ3483033.1"/>
    <property type="molecule type" value="Genomic_DNA"/>
</dbReference>
<comment type="caution">
    <text evidence="1">The sequence shown here is derived from an EMBL/GenBank/DDBJ whole genome shotgun (WGS) entry which is preliminary data.</text>
</comment>
<sequence length="494" mass="56394">MEPESPAFVHALSQKSSQTNLLSLNDDVLYILMEELSSIIDLLSFMRASYFLYNLGIPILLKGTITLTTENGIHSFRSFLVARTYQERAHLRKLKIRNGEWHLRYPVVSRSSVRTSFAAILRHATHLESLEIEVCRPIFKTRYPIAIKALASMTTLRHLALGNASYARNAIHTLLEDLSSPISTLVIDGSIDANWNSMPVILLRMKDSMTRLSLSVVPMFLPLMQLQLPHVEELSLTVQGELVSPEYLPRVFPKLKGLSMTKYEWMWGSEEEGTIIRRRHGSFGWSSLDFVSSDPESLLHFGTTCPIRYAHTCSVDSSSFSAFSTFLTSAKPSVLRFEFTLSGSPMALFNIDVDPLYDALSAIPHLVELYIGFTFVVVNPADSARFTDAWELFLRFLQTSSITTLVVKINLSDGDCTIPSFQRGTTQDRAFEIIEKMPKLYRLLMSTYWENGDEEYWHFHRGKPDVSEEVDKEGMKAYWTEIEGPIWEHHQHRY</sequence>
<reference evidence="1" key="1">
    <citation type="submission" date="2022-07" db="EMBL/GenBank/DDBJ databases">
        <title>Genome Sequence of Physisporinus lineatus.</title>
        <authorList>
            <person name="Buettner E."/>
        </authorList>
    </citation>
    <scope>NUCLEOTIDE SEQUENCE</scope>
    <source>
        <strain evidence="1">VT162</strain>
    </source>
</reference>
<dbReference type="Gene3D" id="3.80.10.10">
    <property type="entry name" value="Ribonuclease Inhibitor"/>
    <property type="match status" value="1"/>
</dbReference>
<keyword evidence="2" id="KW-1185">Reference proteome</keyword>
<dbReference type="InterPro" id="IPR032675">
    <property type="entry name" value="LRR_dom_sf"/>
</dbReference>
<evidence type="ECO:0000313" key="1">
    <source>
        <dbReference type="EMBL" id="KAJ3483033.1"/>
    </source>
</evidence>
<organism evidence="1 2">
    <name type="scientific">Meripilus lineatus</name>
    <dbReference type="NCBI Taxonomy" id="2056292"/>
    <lineage>
        <taxon>Eukaryota</taxon>
        <taxon>Fungi</taxon>
        <taxon>Dikarya</taxon>
        <taxon>Basidiomycota</taxon>
        <taxon>Agaricomycotina</taxon>
        <taxon>Agaricomycetes</taxon>
        <taxon>Polyporales</taxon>
        <taxon>Meripilaceae</taxon>
        <taxon>Meripilus</taxon>
    </lineage>
</organism>
<dbReference type="AlphaFoldDB" id="A0AAD5V341"/>
<dbReference type="Proteomes" id="UP001212997">
    <property type="component" value="Unassembled WGS sequence"/>
</dbReference>
<dbReference type="SUPFAM" id="SSF52047">
    <property type="entry name" value="RNI-like"/>
    <property type="match status" value="1"/>
</dbReference>